<comment type="similarity">
    <text evidence="4 5">Belongs to the RNA methyltransferase RlmH family.</text>
</comment>
<keyword evidence="5" id="KW-0963">Cytoplasm</keyword>
<dbReference type="PIRSF" id="PIRSF004505">
    <property type="entry name" value="MT_bac"/>
    <property type="match status" value="1"/>
</dbReference>
<dbReference type="GO" id="GO:0005737">
    <property type="term" value="C:cytoplasm"/>
    <property type="evidence" value="ECO:0007669"/>
    <property type="project" value="UniProtKB-SubCell"/>
</dbReference>
<sequence length="155" mass="17473">MKLKLIAVGQKMPSWVSEGFNEYQRRFPRDCPLELIEVPAGKRGKNADISRILDKEGELMLAQAQGCHIVTLDIPGKPWDTHQLAEQWTRWQVDGRDVAIMVGGPEGLAPAVKAAAEQSWSLSKLTLPHPLVRVVMAEALYRAWSLNNNHPYHRE</sequence>
<dbReference type="GO" id="GO:0070038">
    <property type="term" value="F:rRNA (pseudouridine-N3-)-methyltransferase activity"/>
    <property type="evidence" value="ECO:0007669"/>
    <property type="project" value="UniProtKB-UniRule"/>
</dbReference>
<dbReference type="NCBIfam" id="NF000984">
    <property type="entry name" value="PRK00103.1-1"/>
    <property type="match status" value="1"/>
</dbReference>
<comment type="catalytic activity">
    <reaction evidence="5">
        <text>pseudouridine(1915) in 23S rRNA + S-adenosyl-L-methionine = N(3)-methylpseudouridine(1915) in 23S rRNA + S-adenosyl-L-homocysteine + H(+)</text>
        <dbReference type="Rhea" id="RHEA:42752"/>
        <dbReference type="Rhea" id="RHEA-COMP:10221"/>
        <dbReference type="Rhea" id="RHEA-COMP:10222"/>
        <dbReference type="ChEBI" id="CHEBI:15378"/>
        <dbReference type="ChEBI" id="CHEBI:57856"/>
        <dbReference type="ChEBI" id="CHEBI:59789"/>
        <dbReference type="ChEBI" id="CHEBI:65314"/>
        <dbReference type="ChEBI" id="CHEBI:74486"/>
        <dbReference type="EC" id="2.1.1.177"/>
    </reaction>
</comment>
<comment type="subunit">
    <text evidence="5">Homodimer.</text>
</comment>
<dbReference type="STRING" id="584787.GCA_001247655_01581"/>
<dbReference type="OrthoDB" id="9806643at2"/>
<evidence type="ECO:0000313" key="7">
    <source>
        <dbReference type="Proteomes" id="UP000268033"/>
    </source>
</evidence>
<feature type="binding site" evidence="5">
    <location>
        <position position="72"/>
    </location>
    <ligand>
        <name>S-adenosyl-L-methionine</name>
        <dbReference type="ChEBI" id="CHEBI:59789"/>
    </ligand>
</feature>
<dbReference type="CDD" id="cd18081">
    <property type="entry name" value="RlmH-like"/>
    <property type="match status" value="1"/>
</dbReference>
<dbReference type="AlphaFoldDB" id="A0A3N1PFA2"/>
<proteinExistence type="inferred from homology"/>
<dbReference type="SUPFAM" id="SSF75217">
    <property type="entry name" value="alpha/beta knot"/>
    <property type="match status" value="1"/>
</dbReference>
<comment type="caution">
    <text evidence="6">The sequence shown here is derived from an EMBL/GenBank/DDBJ whole genome shotgun (WGS) entry which is preliminary data.</text>
</comment>
<evidence type="ECO:0000256" key="2">
    <source>
        <dbReference type="ARBA" id="ARBA00022679"/>
    </source>
</evidence>
<keyword evidence="3 5" id="KW-0949">S-adenosyl-L-methionine</keyword>
<evidence type="ECO:0000256" key="1">
    <source>
        <dbReference type="ARBA" id="ARBA00022603"/>
    </source>
</evidence>
<keyword evidence="5" id="KW-0698">rRNA processing</keyword>
<protein>
    <recommendedName>
        <fullName evidence="5">Ribosomal RNA large subunit methyltransferase H</fullName>
        <ecNumber evidence="5">2.1.1.177</ecNumber>
    </recommendedName>
    <alternativeName>
        <fullName evidence="5">23S rRNA (pseudouridine1915-N3)-methyltransferase</fullName>
    </alternativeName>
    <alternativeName>
        <fullName evidence="5">23S rRNA m3Psi1915 methyltransferase</fullName>
    </alternativeName>
    <alternativeName>
        <fullName evidence="5">rRNA (pseudouridine-N3-)-methyltransferase RlmH</fullName>
    </alternativeName>
</protein>
<dbReference type="Pfam" id="PF02590">
    <property type="entry name" value="SPOUT_MTase"/>
    <property type="match status" value="1"/>
</dbReference>
<name>A0A3N1PFA2_9GAMM</name>
<accession>A0A3N1PFA2</accession>
<keyword evidence="1 5" id="KW-0489">Methyltransferase</keyword>
<feature type="binding site" evidence="5">
    <location>
        <begin position="122"/>
        <end position="127"/>
    </location>
    <ligand>
        <name>S-adenosyl-L-methionine</name>
        <dbReference type="ChEBI" id="CHEBI:59789"/>
    </ligand>
</feature>
<dbReference type="PANTHER" id="PTHR33603:SF1">
    <property type="entry name" value="RIBOSOMAL RNA LARGE SUBUNIT METHYLTRANSFERASE H"/>
    <property type="match status" value="1"/>
</dbReference>
<dbReference type="EMBL" id="RJUL01000005">
    <property type="protein sequence ID" value="ROQ25971.1"/>
    <property type="molecule type" value="Genomic_DNA"/>
</dbReference>
<keyword evidence="7" id="KW-1185">Reference proteome</keyword>
<evidence type="ECO:0000256" key="3">
    <source>
        <dbReference type="ARBA" id="ARBA00022691"/>
    </source>
</evidence>
<evidence type="ECO:0000256" key="5">
    <source>
        <dbReference type="HAMAP-Rule" id="MF_00658"/>
    </source>
</evidence>
<evidence type="ECO:0000256" key="4">
    <source>
        <dbReference type="ARBA" id="ARBA00038303"/>
    </source>
</evidence>
<reference evidence="6 7" key="1">
    <citation type="submission" date="2018-11" db="EMBL/GenBank/DDBJ databases">
        <title>Genomic Encyclopedia of Type Strains, Phase IV (KMG-IV): sequencing the most valuable type-strain genomes for metagenomic binning, comparative biology and taxonomic classification.</title>
        <authorList>
            <person name="Goeker M."/>
        </authorList>
    </citation>
    <scope>NUCLEOTIDE SEQUENCE [LARGE SCALE GENOMIC DNA]</scope>
    <source>
        <strain evidence="6 7">DSM 21945</strain>
    </source>
</reference>
<organism evidence="6 7">
    <name type="scientific">Gallaecimonas pentaromativorans</name>
    <dbReference type="NCBI Taxonomy" id="584787"/>
    <lineage>
        <taxon>Bacteria</taxon>
        <taxon>Pseudomonadati</taxon>
        <taxon>Pseudomonadota</taxon>
        <taxon>Gammaproteobacteria</taxon>
        <taxon>Enterobacterales</taxon>
        <taxon>Gallaecimonadaceae</taxon>
        <taxon>Gallaecimonas</taxon>
    </lineage>
</organism>
<dbReference type="Proteomes" id="UP000268033">
    <property type="component" value="Unassembled WGS sequence"/>
</dbReference>
<comment type="subcellular location">
    <subcellularLocation>
        <location evidence="5">Cytoplasm</location>
    </subcellularLocation>
</comment>
<dbReference type="Gene3D" id="3.40.1280.10">
    <property type="match status" value="1"/>
</dbReference>
<dbReference type="NCBIfam" id="NF000986">
    <property type="entry name" value="PRK00103.1-4"/>
    <property type="match status" value="1"/>
</dbReference>
<dbReference type="InterPro" id="IPR003742">
    <property type="entry name" value="RlmH-like"/>
</dbReference>
<dbReference type="PANTHER" id="PTHR33603">
    <property type="entry name" value="METHYLTRANSFERASE"/>
    <property type="match status" value="1"/>
</dbReference>
<dbReference type="HAMAP" id="MF_00658">
    <property type="entry name" value="23SrRNA_methyltr_H"/>
    <property type="match status" value="1"/>
</dbReference>
<dbReference type="RefSeq" id="WP_050660454.1">
    <property type="nucleotide sequence ID" value="NZ_JBLXAC010000003.1"/>
</dbReference>
<feature type="binding site" evidence="5">
    <location>
        <position position="103"/>
    </location>
    <ligand>
        <name>S-adenosyl-L-methionine</name>
        <dbReference type="ChEBI" id="CHEBI:59789"/>
    </ligand>
</feature>
<evidence type="ECO:0000313" key="6">
    <source>
        <dbReference type="EMBL" id="ROQ25971.1"/>
    </source>
</evidence>
<dbReference type="InterPro" id="IPR029026">
    <property type="entry name" value="tRNA_m1G_MTases_N"/>
</dbReference>
<dbReference type="InterPro" id="IPR029028">
    <property type="entry name" value="Alpha/beta_knot_MTases"/>
</dbReference>
<dbReference type="EC" id="2.1.1.177" evidence="5"/>
<dbReference type="NCBIfam" id="TIGR00246">
    <property type="entry name" value="tRNA_RlmH_YbeA"/>
    <property type="match status" value="1"/>
</dbReference>
<gene>
    <name evidence="5" type="primary">rlmH</name>
    <name evidence="6" type="ORF">EDC28_105285</name>
</gene>
<keyword evidence="2 5" id="KW-0808">Transferase</keyword>
<comment type="function">
    <text evidence="5">Specifically methylates the pseudouridine at position 1915 (m3Psi1915) in 23S rRNA.</text>
</comment>